<dbReference type="Pfam" id="PF00155">
    <property type="entry name" value="Aminotran_1_2"/>
    <property type="match status" value="1"/>
</dbReference>
<keyword evidence="8" id="KW-1185">Reference proteome</keyword>
<proteinExistence type="inferred from homology"/>
<dbReference type="GO" id="GO:0047536">
    <property type="term" value="F:2-aminoadipate transaminase activity"/>
    <property type="evidence" value="ECO:0007669"/>
    <property type="project" value="UniProtKB-ARBA"/>
</dbReference>
<evidence type="ECO:0000256" key="1">
    <source>
        <dbReference type="ARBA" id="ARBA00001933"/>
    </source>
</evidence>
<dbReference type="InterPro" id="IPR015424">
    <property type="entry name" value="PyrdxlP-dep_Trfase"/>
</dbReference>
<comment type="cofactor">
    <cofactor evidence="1">
        <name>pyridoxal 5'-phosphate</name>
        <dbReference type="ChEBI" id="CHEBI:597326"/>
    </cofactor>
</comment>
<dbReference type="Proteomes" id="UP001344447">
    <property type="component" value="Unassembled WGS sequence"/>
</dbReference>
<dbReference type="InterPro" id="IPR050859">
    <property type="entry name" value="Class-I_PLP-dep_aminotransf"/>
</dbReference>
<gene>
    <name evidence="7" type="ORF">RB653_008204</name>
</gene>
<keyword evidence="5" id="KW-0663">Pyridoxal phosphate</keyword>
<dbReference type="Gene3D" id="3.40.640.10">
    <property type="entry name" value="Type I PLP-dependent aspartate aminotransferase-like (Major domain)"/>
    <property type="match status" value="1"/>
</dbReference>
<dbReference type="AlphaFoldDB" id="A0AAN7TYI6"/>
<dbReference type="FunFam" id="3.40.640.10:FF:000071">
    <property type="entry name" value="Kynurenine/alpha-aminoadipate aminotransferase, mitochondrial"/>
    <property type="match status" value="1"/>
</dbReference>
<evidence type="ECO:0000256" key="2">
    <source>
        <dbReference type="ARBA" id="ARBA00007441"/>
    </source>
</evidence>
<evidence type="ECO:0000256" key="3">
    <source>
        <dbReference type="ARBA" id="ARBA00022576"/>
    </source>
</evidence>
<evidence type="ECO:0000259" key="6">
    <source>
        <dbReference type="Pfam" id="PF00155"/>
    </source>
</evidence>
<dbReference type="GO" id="GO:0030170">
    <property type="term" value="F:pyridoxal phosphate binding"/>
    <property type="evidence" value="ECO:0007669"/>
    <property type="project" value="InterPro"/>
</dbReference>
<evidence type="ECO:0000256" key="5">
    <source>
        <dbReference type="ARBA" id="ARBA00022898"/>
    </source>
</evidence>
<evidence type="ECO:0000313" key="7">
    <source>
        <dbReference type="EMBL" id="KAK5578532.1"/>
    </source>
</evidence>
<dbReference type="SUPFAM" id="SSF53383">
    <property type="entry name" value="PLP-dependent transferases"/>
    <property type="match status" value="1"/>
</dbReference>
<keyword evidence="4" id="KW-0808">Transferase</keyword>
<sequence length="448" mass="50633">MTEKCNIIKDYSYFLSKRGKLKEASPIRSLFQYSGLPGMISLGGGLPNASTFPFKSINIELKDGSKLEIEGSDLEEAFQYSPTPGLPRLQNAFKDLQIRQHNLCSPDEPGKEWNLIISNGSQESLVNAFEVLVDDNDSIIAENPTYSGTLSILRPLSLNICGIETDRYGMIPEKLEKLLSEWDHSKFKFPRVIYLIPCGQNPSGTTMNHQRKVDLYSICSRFNLLIIEDDPYYYLQFESENKSEEVDDANNVSSNSNGIISLGKSFLSMDVDGRVLRFDSLSKILSSGLRIGFVTGNKYLLEKINFHQQSTTLHSSGLSQAVVLSLLNKWGIEKWNQHIQSIQRFYLEKRNQMIESIDRHLKGLVEFNVPSAGMFIWFKLLGVEDSKALIFKKAVEKKVLLVPGISFSTDLSKPSQYVRACFSTASKEQMDEAIKRFAELLSEELNNK</sequence>
<organism evidence="7 8">
    <name type="scientific">Dictyostelium firmibasis</name>
    <dbReference type="NCBI Taxonomy" id="79012"/>
    <lineage>
        <taxon>Eukaryota</taxon>
        <taxon>Amoebozoa</taxon>
        <taxon>Evosea</taxon>
        <taxon>Eumycetozoa</taxon>
        <taxon>Dictyostelia</taxon>
        <taxon>Dictyosteliales</taxon>
        <taxon>Dictyosteliaceae</taxon>
        <taxon>Dictyostelium</taxon>
    </lineage>
</organism>
<comment type="similarity">
    <text evidence="2">Belongs to the class-I pyridoxal-phosphate-dependent aminotransferase family.</text>
</comment>
<name>A0AAN7TYI6_9MYCE</name>
<accession>A0AAN7TYI6</accession>
<dbReference type="GO" id="GO:0047315">
    <property type="term" value="F:kynurenine-glyoxylate transaminase activity"/>
    <property type="evidence" value="ECO:0007669"/>
    <property type="project" value="UniProtKB-ARBA"/>
</dbReference>
<dbReference type="PANTHER" id="PTHR42790">
    <property type="entry name" value="AMINOTRANSFERASE"/>
    <property type="match status" value="1"/>
</dbReference>
<dbReference type="FunFam" id="3.90.1150.10:FF:000166">
    <property type="entry name" value="Kynurenine/alpha-aminoadipate aminotransferase, mitochondrial"/>
    <property type="match status" value="1"/>
</dbReference>
<dbReference type="GO" id="GO:1901605">
    <property type="term" value="P:alpha-amino acid metabolic process"/>
    <property type="evidence" value="ECO:0007669"/>
    <property type="project" value="TreeGrafter"/>
</dbReference>
<dbReference type="EMBL" id="JAVFKY010000003">
    <property type="protein sequence ID" value="KAK5578532.1"/>
    <property type="molecule type" value="Genomic_DNA"/>
</dbReference>
<dbReference type="InterPro" id="IPR015421">
    <property type="entry name" value="PyrdxlP-dep_Trfase_major"/>
</dbReference>
<protein>
    <recommendedName>
        <fullName evidence="6">Aminotransferase class I/classII large domain-containing protein</fullName>
    </recommendedName>
</protein>
<evidence type="ECO:0000313" key="8">
    <source>
        <dbReference type="Proteomes" id="UP001344447"/>
    </source>
</evidence>
<evidence type="ECO:0000256" key="4">
    <source>
        <dbReference type="ARBA" id="ARBA00022679"/>
    </source>
</evidence>
<feature type="domain" description="Aminotransferase class I/classII large" evidence="6">
    <location>
        <begin position="66"/>
        <end position="437"/>
    </location>
</feature>
<dbReference type="GO" id="GO:0005759">
    <property type="term" value="C:mitochondrial matrix"/>
    <property type="evidence" value="ECO:0007669"/>
    <property type="project" value="UniProtKB-ARBA"/>
</dbReference>
<comment type="caution">
    <text evidence="7">The sequence shown here is derived from an EMBL/GenBank/DDBJ whole genome shotgun (WGS) entry which is preliminary data.</text>
</comment>
<dbReference type="CDD" id="cd00609">
    <property type="entry name" value="AAT_like"/>
    <property type="match status" value="1"/>
</dbReference>
<dbReference type="PANTHER" id="PTHR42790:SF19">
    <property type="entry name" value="KYNURENINE_ALPHA-AMINOADIPATE AMINOTRANSFERASE, MITOCHONDRIAL"/>
    <property type="match status" value="1"/>
</dbReference>
<keyword evidence="3" id="KW-0032">Aminotransferase</keyword>
<reference evidence="7 8" key="1">
    <citation type="submission" date="2023-11" db="EMBL/GenBank/DDBJ databases">
        <title>Dfirmibasis_genome.</title>
        <authorList>
            <person name="Edelbroek B."/>
            <person name="Kjellin J."/>
            <person name="Jerlstrom-Hultqvist J."/>
            <person name="Soderbom F."/>
        </authorList>
    </citation>
    <scope>NUCLEOTIDE SEQUENCE [LARGE SCALE GENOMIC DNA]</scope>
    <source>
        <strain evidence="7 8">TNS-C-14</strain>
    </source>
</reference>
<dbReference type="InterPro" id="IPR004839">
    <property type="entry name" value="Aminotransferase_I/II_large"/>
</dbReference>